<feature type="region of interest" description="Disordered" evidence="11">
    <location>
        <begin position="423"/>
        <end position="453"/>
    </location>
</feature>
<evidence type="ECO:0000256" key="4">
    <source>
        <dbReference type="ARBA" id="ARBA00022692"/>
    </source>
</evidence>
<keyword evidence="5" id="KW-0677">Repeat</keyword>
<feature type="compositionally biased region" description="Basic residues" evidence="11">
    <location>
        <begin position="444"/>
        <end position="453"/>
    </location>
</feature>
<evidence type="ECO:0000256" key="3">
    <source>
        <dbReference type="ARBA" id="ARBA00022475"/>
    </source>
</evidence>
<dbReference type="PROSITE" id="PS51371">
    <property type="entry name" value="CBS"/>
    <property type="match status" value="2"/>
</dbReference>
<keyword evidence="6 10" id="KW-1133">Transmembrane helix</keyword>
<dbReference type="Gene3D" id="3.10.580.10">
    <property type="entry name" value="CBS-domain"/>
    <property type="match status" value="1"/>
</dbReference>
<feature type="transmembrane region" description="Helical" evidence="12">
    <location>
        <begin position="90"/>
        <end position="114"/>
    </location>
</feature>
<evidence type="ECO:0000256" key="9">
    <source>
        <dbReference type="PROSITE-ProRule" id="PRU00703"/>
    </source>
</evidence>
<keyword evidence="3" id="KW-1003">Cell membrane</keyword>
<keyword evidence="7 9" id="KW-0129">CBS domain</keyword>
<evidence type="ECO:0000259" key="13">
    <source>
        <dbReference type="PROSITE" id="PS51371"/>
    </source>
</evidence>
<name>A0A916YBV3_9MICO</name>
<dbReference type="PROSITE" id="PS51846">
    <property type="entry name" value="CNNM"/>
    <property type="match status" value="1"/>
</dbReference>
<dbReference type="InterPro" id="IPR000644">
    <property type="entry name" value="CBS_dom"/>
</dbReference>
<evidence type="ECO:0000256" key="8">
    <source>
        <dbReference type="ARBA" id="ARBA00023136"/>
    </source>
</evidence>
<dbReference type="PANTHER" id="PTHR22777">
    <property type="entry name" value="HEMOLYSIN-RELATED"/>
    <property type="match status" value="1"/>
</dbReference>
<dbReference type="Pfam" id="PF01595">
    <property type="entry name" value="CNNM"/>
    <property type="match status" value="1"/>
</dbReference>
<dbReference type="InterPro" id="IPR002550">
    <property type="entry name" value="CNNM"/>
</dbReference>
<keyword evidence="8 10" id="KW-0472">Membrane</keyword>
<feature type="domain" description="CBS" evidence="13">
    <location>
        <begin position="270"/>
        <end position="327"/>
    </location>
</feature>
<evidence type="ECO:0000256" key="7">
    <source>
        <dbReference type="ARBA" id="ARBA00023122"/>
    </source>
</evidence>
<dbReference type="InterPro" id="IPR036318">
    <property type="entry name" value="FAD-bd_PCMH-like_sf"/>
</dbReference>
<evidence type="ECO:0000256" key="1">
    <source>
        <dbReference type="ARBA" id="ARBA00004651"/>
    </source>
</evidence>
<gene>
    <name evidence="15" type="ORF">GCM10010915_20080</name>
</gene>
<dbReference type="Proteomes" id="UP000633205">
    <property type="component" value="Unassembled WGS sequence"/>
</dbReference>
<dbReference type="InterPro" id="IPR005170">
    <property type="entry name" value="Transptr-assoc_dom"/>
</dbReference>
<dbReference type="FunFam" id="3.10.580.10:FF:000002">
    <property type="entry name" value="Magnesium/cobalt efflux protein CorC"/>
    <property type="match status" value="1"/>
</dbReference>
<keyword evidence="4 10" id="KW-0812">Transmembrane</keyword>
<evidence type="ECO:0000256" key="2">
    <source>
        <dbReference type="ARBA" id="ARBA00006337"/>
    </source>
</evidence>
<dbReference type="Gene3D" id="3.30.465.10">
    <property type="match status" value="1"/>
</dbReference>
<evidence type="ECO:0000256" key="6">
    <source>
        <dbReference type="ARBA" id="ARBA00022989"/>
    </source>
</evidence>
<comment type="similarity">
    <text evidence="2">Belongs to the UPF0053 family.</text>
</comment>
<comment type="caution">
    <text evidence="15">The sequence shown here is derived from an EMBL/GenBank/DDBJ whole genome shotgun (WGS) entry which is preliminary data.</text>
</comment>
<evidence type="ECO:0000313" key="15">
    <source>
        <dbReference type="EMBL" id="GGD39320.1"/>
    </source>
</evidence>
<evidence type="ECO:0000256" key="5">
    <source>
        <dbReference type="ARBA" id="ARBA00022737"/>
    </source>
</evidence>
<dbReference type="SMART" id="SM01091">
    <property type="entry name" value="CorC_HlyC"/>
    <property type="match status" value="1"/>
</dbReference>
<dbReference type="Pfam" id="PF03471">
    <property type="entry name" value="CorC_HlyC"/>
    <property type="match status" value="1"/>
</dbReference>
<evidence type="ECO:0000313" key="16">
    <source>
        <dbReference type="Proteomes" id="UP000633205"/>
    </source>
</evidence>
<dbReference type="Pfam" id="PF00571">
    <property type="entry name" value="CBS"/>
    <property type="match status" value="2"/>
</dbReference>
<keyword evidence="16" id="KW-1185">Reference proteome</keyword>
<protein>
    <submittedName>
        <fullName evidence="15">UPF0053 protein</fullName>
    </submittedName>
</protein>
<reference evidence="15" key="2">
    <citation type="submission" date="2020-09" db="EMBL/GenBank/DDBJ databases">
        <authorList>
            <person name="Sun Q."/>
            <person name="Zhou Y."/>
        </authorList>
    </citation>
    <scope>NUCLEOTIDE SEQUENCE</scope>
    <source>
        <strain evidence="15">CGMCC 1.15152</strain>
    </source>
</reference>
<dbReference type="GO" id="GO:0050660">
    <property type="term" value="F:flavin adenine dinucleotide binding"/>
    <property type="evidence" value="ECO:0007669"/>
    <property type="project" value="InterPro"/>
</dbReference>
<dbReference type="RefSeq" id="WP_188712101.1">
    <property type="nucleotide sequence ID" value="NZ_BMHO01000001.1"/>
</dbReference>
<dbReference type="InterPro" id="IPR046342">
    <property type="entry name" value="CBS_dom_sf"/>
</dbReference>
<feature type="domain" description="CBS" evidence="13">
    <location>
        <begin position="202"/>
        <end position="261"/>
    </location>
</feature>
<dbReference type="SUPFAM" id="SSF54631">
    <property type="entry name" value="CBS-domain pair"/>
    <property type="match status" value="1"/>
</dbReference>
<dbReference type="CDD" id="cd04590">
    <property type="entry name" value="CBS_pair_CorC_HlyC_assoc"/>
    <property type="match status" value="1"/>
</dbReference>
<reference evidence="15" key="1">
    <citation type="journal article" date="2014" name="Int. J. Syst. Evol. Microbiol.">
        <title>Complete genome sequence of Corynebacterium casei LMG S-19264T (=DSM 44701T), isolated from a smear-ripened cheese.</title>
        <authorList>
            <consortium name="US DOE Joint Genome Institute (JGI-PGF)"/>
            <person name="Walter F."/>
            <person name="Albersmeier A."/>
            <person name="Kalinowski J."/>
            <person name="Ruckert C."/>
        </authorList>
    </citation>
    <scope>NUCLEOTIDE SEQUENCE</scope>
    <source>
        <strain evidence="15">CGMCC 1.15152</strain>
    </source>
</reference>
<evidence type="ECO:0000256" key="10">
    <source>
        <dbReference type="PROSITE-ProRule" id="PRU01193"/>
    </source>
</evidence>
<proteinExistence type="inferred from homology"/>
<dbReference type="EMBL" id="BMHO01000001">
    <property type="protein sequence ID" value="GGD39320.1"/>
    <property type="molecule type" value="Genomic_DNA"/>
</dbReference>
<accession>A0A916YBV3</accession>
<dbReference type="InterPro" id="IPR044751">
    <property type="entry name" value="Ion_transp-like_CBS"/>
</dbReference>
<dbReference type="PANTHER" id="PTHR22777:SF32">
    <property type="entry name" value="UPF0053 INNER MEMBRANE PROTEIN YFJD"/>
    <property type="match status" value="1"/>
</dbReference>
<dbReference type="SUPFAM" id="SSF56176">
    <property type="entry name" value="FAD-binding/transporter-associated domain-like"/>
    <property type="match status" value="1"/>
</dbReference>
<sequence>MIEAFLLGGAVVLLLIAAYMTALDAALGVTSSADLVDMAAEGHAPRALARISANKPAHEAAVTFARILGDVAAVAFVAAAFHELFDSVGWGVLVSVTVMAIVTFIVVATAPGILGRRYAEKVLTSGARIVRATRIVFGFVSQPLATALERIIPGGRRRGFESEEQLLSIVDEAASQALIEDDDRALIHSVFDFTDQVVRAVMVPRTEMVSIDASAQASEAMDEFLSSGLSRLPVIDDDVDDIVGVLYLKDLVQHAFRETPGWRATAVSAYARPAVFVPEQMRAESLLQQMKRDQVHVCLVVDEYGGIAGIVTLEDLLEELVGEIDDEYDARTNEIVELPDGSFRVSAGLGTTEVGELFGIDIDDEDVDSIGGLMSKHLGHMPQPGEQVETEGLLLTGGTSRGRGRGIATVFVDRTAALRAVDEALGRHPSTGESPIATTEDRAHSRRGRNGSE</sequence>
<evidence type="ECO:0000259" key="14">
    <source>
        <dbReference type="PROSITE" id="PS51846"/>
    </source>
</evidence>
<evidence type="ECO:0000256" key="11">
    <source>
        <dbReference type="SAM" id="MobiDB-lite"/>
    </source>
</evidence>
<feature type="domain" description="CNNM transmembrane" evidence="14">
    <location>
        <begin position="1"/>
        <end position="183"/>
    </location>
</feature>
<evidence type="ECO:0000256" key="12">
    <source>
        <dbReference type="SAM" id="Phobius"/>
    </source>
</evidence>
<dbReference type="AlphaFoldDB" id="A0A916YBV3"/>
<dbReference type="SMART" id="SM00116">
    <property type="entry name" value="CBS"/>
    <property type="match status" value="2"/>
</dbReference>
<organism evidence="15 16">
    <name type="scientific">Microbacterium faecale</name>
    <dbReference type="NCBI Taxonomy" id="1804630"/>
    <lineage>
        <taxon>Bacteria</taxon>
        <taxon>Bacillati</taxon>
        <taxon>Actinomycetota</taxon>
        <taxon>Actinomycetes</taxon>
        <taxon>Micrococcales</taxon>
        <taxon>Microbacteriaceae</taxon>
        <taxon>Microbacterium</taxon>
    </lineage>
</organism>
<dbReference type="InterPro" id="IPR016169">
    <property type="entry name" value="FAD-bd_PCMH_sub2"/>
</dbReference>
<dbReference type="GO" id="GO:0005886">
    <property type="term" value="C:plasma membrane"/>
    <property type="evidence" value="ECO:0007669"/>
    <property type="project" value="UniProtKB-SubCell"/>
</dbReference>
<comment type="subcellular location">
    <subcellularLocation>
        <location evidence="1">Cell membrane</location>
        <topology evidence="1">Multi-pass membrane protein</topology>
    </subcellularLocation>
</comment>